<dbReference type="PROSITE" id="PS00166">
    <property type="entry name" value="ENOYL_COA_HYDRATASE"/>
    <property type="match status" value="1"/>
</dbReference>
<evidence type="ECO:0000256" key="2">
    <source>
        <dbReference type="RuleBase" id="RU003707"/>
    </source>
</evidence>
<gene>
    <name evidence="3" type="ORF">L0P92_02995</name>
</gene>
<keyword evidence="4" id="KW-1185">Reference proteome</keyword>
<reference evidence="3" key="1">
    <citation type="submission" date="2022-01" db="EMBL/GenBank/DDBJ databases">
        <title>Draft Genome Sequences of Seven Type Strains of the Genus Streptomyces.</title>
        <authorList>
            <person name="Aziz S."/>
            <person name="Coretto E."/>
            <person name="Chronakova A."/>
            <person name="Sproer C."/>
            <person name="Huber K."/>
            <person name="Nouioui I."/>
            <person name="Gross H."/>
        </authorList>
    </citation>
    <scope>NUCLEOTIDE SEQUENCE</scope>
    <source>
        <strain evidence="3">DSM 103493</strain>
    </source>
</reference>
<dbReference type="CDD" id="cd06558">
    <property type="entry name" value="crotonase-like"/>
    <property type="match status" value="1"/>
</dbReference>
<dbReference type="GO" id="GO:0003824">
    <property type="term" value="F:catalytic activity"/>
    <property type="evidence" value="ECO:0007669"/>
    <property type="project" value="InterPro"/>
</dbReference>
<dbReference type="PANTHER" id="PTHR11941">
    <property type="entry name" value="ENOYL-COA HYDRATASE-RELATED"/>
    <property type="match status" value="1"/>
</dbReference>
<protein>
    <submittedName>
        <fullName evidence="3">Enoyl-CoA hydratase/isomerase family protein</fullName>
    </submittedName>
</protein>
<comment type="similarity">
    <text evidence="1 2">Belongs to the enoyl-CoA hydratase/isomerase family.</text>
</comment>
<proteinExistence type="inferred from homology"/>
<dbReference type="Gene3D" id="3.90.226.10">
    <property type="entry name" value="2-enoyl-CoA Hydratase, Chain A, domain 1"/>
    <property type="match status" value="1"/>
</dbReference>
<dbReference type="GO" id="GO:0006635">
    <property type="term" value="P:fatty acid beta-oxidation"/>
    <property type="evidence" value="ECO:0007669"/>
    <property type="project" value="TreeGrafter"/>
</dbReference>
<dbReference type="Proteomes" id="UP001139384">
    <property type="component" value="Unassembled WGS sequence"/>
</dbReference>
<name>A0A9X1PS67_STRM4</name>
<sequence>MSVVRLERRGAVALVGLDRPEKRNALDLRMVEELHRVIDTLGDPSITVFHSTTPGTFVAGADITELRDRGADDALRRINGALFDRIAAMRLPTIAVVDGAAYGGGCEFATACDFRFATPRARFAQPEPSLGILAAAGAHQRLERTAGLSVARRMLLGGERLDAAEALRAGLVDRVASPETVLDEAVEYAGRMASASARALELTKLALGLGAPSTAAFDAAAQALLFESDEKRARMSAFLQQRGEGRS</sequence>
<dbReference type="RefSeq" id="WP_234760844.1">
    <property type="nucleotide sequence ID" value="NZ_JAKEIP010000006.1"/>
</dbReference>
<dbReference type="Pfam" id="PF00378">
    <property type="entry name" value="ECH_1"/>
    <property type="match status" value="1"/>
</dbReference>
<accession>A0A9X1PS67</accession>
<dbReference type="EMBL" id="JAKEIP010000006">
    <property type="protein sequence ID" value="MCF1592537.1"/>
    <property type="molecule type" value="Genomic_DNA"/>
</dbReference>
<evidence type="ECO:0000256" key="1">
    <source>
        <dbReference type="ARBA" id="ARBA00005254"/>
    </source>
</evidence>
<dbReference type="InterPro" id="IPR018376">
    <property type="entry name" value="Enoyl-CoA_hyd/isom_CS"/>
</dbReference>
<evidence type="ECO:0000313" key="4">
    <source>
        <dbReference type="Proteomes" id="UP001139384"/>
    </source>
</evidence>
<dbReference type="InterPro" id="IPR001753">
    <property type="entry name" value="Enoyl-CoA_hydra/iso"/>
</dbReference>
<comment type="caution">
    <text evidence="3">The sequence shown here is derived from an EMBL/GenBank/DDBJ whole genome shotgun (WGS) entry which is preliminary data.</text>
</comment>
<organism evidence="3 4">
    <name type="scientific">Streptomyces muensis</name>
    <dbReference type="NCBI Taxonomy" id="1077944"/>
    <lineage>
        <taxon>Bacteria</taxon>
        <taxon>Bacillati</taxon>
        <taxon>Actinomycetota</taxon>
        <taxon>Actinomycetes</taxon>
        <taxon>Kitasatosporales</taxon>
        <taxon>Streptomycetaceae</taxon>
        <taxon>Streptomyces</taxon>
    </lineage>
</organism>
<evidence type="ECO:0000313" key="3">
    <source>
        <dbReference type="EMBL" id="MCF1592537.1"/>
    </source>
</evidence>
<dbReference type="AlphaFoldDB" id="A0A9X1PS67"/>
<dbReference type="InterPro" id="IPR029045">
    <property type="entry name" value="ClpP/crotonase-like_dom_sf"/>
</dbReference>
<dbReference type="SUPFAM" id="SSF52096">
    <property type="entry name" value="ClpP/crotonase"/>
    <property type="match status" value="1"/>
</dbReference>
<dbReference type="PANTHER" id="PTHR11941:SF54">
    <property type="entry name" value="ENOYL-COA HYDRATASE, MITOCHONDRIAL"/>
    <property type="match status" value="1"/>
</dbReference>